<organism evidence="3 4">
    <name type="scientific">Aurantiacibacter gilvus</name>
    <dbReference type="NCBI Taxonomy" id="3139141"/>
    <lineage>
        <taxon>Bacteria</taxon>
        <taxon>Pseudomonadati</taxon>
        <taxon>Pseudomonadota</taxon>
        <taxon>Alphaproteobacteria</taxon>
        <taxon>Sphingomonadales</taxon>
        <taxon>Erythrobacteraceae</taxon>
        <taxon>Aurantiacibacter</taxon>
    </lineage>
</organism>
<evidence type="ECO:0000256" key="1">
    <source>
        <dbReference type="SAM" id="MobiDB-lite"/>
    </source>
</evidence>
<evidence type="ECO:0000313" key="3">
    <source>
        <dbReference type="EMBL" id="MEL1249451.1"/>
    </source>
</evidence>
<name>A0ABU9IAM3_9SPHN</name>
<comment type="caution">
    <text evidence="3">The sequence shown here is derived from an EMBL/GenBank/DDBJ whole genome shotgun (WGS) entry which is preliminary data.</text>
</comment>
<keyword evidence="4" id="KW-1185">Reference proteome</keyword>
<evidence type="ECO:0000256" key="2">
    <source>
        <dbReference type="SAM" id="SignalP"/>
    </source>
</evidence>
<proteinExistence type="predicted"/>
<reference evidence="3 4" key="1">
    <citation type="submission" date="2024-04" db="EMBL/GenBank/DDBJ databases">
        <title>Aurantiacibacter sp. DGU6 16S ribosomal RNA gene Genome sequencing and assembly.</title>
        <authorList>
            <person name="Park S."/>
        </authorList>
    </citation>
    <scope>NUCLEOTIDE SEQUENCE [LARGE SCALE GENOMIC DNA]</scope>
    <source>
        <strain evidence="3 4">DGU6</strain>
    </source>
</reference>
<feature type="compositionally biased region" description="Basic and acidic residues" evidence="1">
    <location>
        <begin position="167"/>
        <end position="176"/>
    </location>
</feature>
<feature type="region of interest" description="Disordered" evidence="1">
    <location>
        <begin position="166"/>
        <end position="199"/>
    </location>
</feature>
<dbReference type="Proteomes" id="UP001497045">
    <property type="component" value="Unassembled WGS sequence"/>
</dbReference>
<sequence length="199" mass="21393">MRSILLAAVLAGSTAAPALAQDETPEAAAVQQAALTEEEIAAIPMPELVFEPSANDIDNYEKYFYFHRADTDFNEAYADILECDALASGFRIYAGASEPYPGYYGSQYGIGGVIGGVIGAALADAIHGSAARREARRANMRNCMAFKGYARYGLAKDLWEEFNFEEGNGREPEPQRTEALMQQARVASGPTPAAEAIVP</sequence>
<dbReference type="EMBL" id="JBBYHV010000001">
    <property type="protein sequence ID" value="MEL1249451.1"/>
    <property type="molecule type" value="Genomic_DNA"/>
</dbReference>
<protein>
    <recommendedName>
        <fullName evidence="5">Glycine zipper family protein</fullName>
    </recommendedName>
</protein>
<accession>A0ABU9IAM3</accession>
<keyword evidence="2" id="KW-0732">Signal</keyword>
<feature type="signal peptide" evidence="2">
    <location>
        <begin position="1"/>
        <end position="20"/>
    </location>
</feature>
<evidence type="ECO:0000313" key="4">
    <source>
        <dbReference type="Proteomes" id="UP001497045"/>
    </source>
</evidence>
<dbReference type="RefSeq" id="WP_341671988.1">
    <property type="nucleotide sequence ID" value="NZ_JBBYHV010000001.1"/>
</dbReference>
<feature type="chain" id="PRO_5047142572" description="Glycine zipper family protein" evidence="2">
    <location>
        <begin position="21"/>
        <end position="199"/>
    </location>
</feature>
<gene>
    <name evidence="3" type="ORF">AAEO60_02075</name>
</gene>
<evidence type="ECO:0008006" key="5">
    <source>
        <dbReference type="Google" id="ProtNLM"/>
    </source>
</evidence>